<feature type="domain" description="Helicase ATP-binding" evidence="12">
    <location>
        <begin position="322"/>
        <end position="525"/>
    </location>
</feature>
<sequence length="1109" mass="125481">MSGLEKIKHRDNEPDADQDFDSLGVFAVEQDALEKNVASKANAAMMKKEEENDQKRLAKSLKAQDLFRDRIFRLNEKISNRNTRISEKESLRKEIQQIKDFELATVEQDIKDIQDRIKERAQEKKQTEYGDSANLATEKSSDRLPGETEHDFLVRTGKITPFANTTHFIRDSQQQRARSNVEGNSPVIGENINDDDYKSSEESISSNDEDYNIGTTGNRKSGKLKLSKKVANSNANRAAYNKFRNLDDGDEFVYQQRVSQWIRKRGDFRRKLGVEDSCPDEDEWLKTHPTEADAVLEGSFKIPGDIYPSLFDYQKTGVQWLWELYTQKTGGIIGDEMGLGKTIQVVSFIAGLHYSGKLNKPVLVVCPATVMRQWVNEFHTWWPPLRVAILHSIGSGVIRGSGSKKDFDSEDEEFFNTEYVPEESEPFKPSSSTKNKISSIIDRVFEKGHVLVTTYAGLRSYRSELLNKNWGICVLDEGHKIRNPDSDISLVCKQVKTPHRVILSGTPIQNNLTELWSLFDFVFPGRLGTLPVFQTQFSVPINIGGYANATNIQVQTAYKCAVVLRDLITPYMLRRMKADVASDLPKKSEKVLFCRLTKQQKDAYVGFLKSKEMESISTGRRQMLYGVDILRKICNHPDLADRDTLLRREDYDYGAPHKSGKMQVLKALLDLWISQGHRTLLFSQTRQTLDILEMFVSNLNGVKFLRMDGTTAIGQRQALVDKFNDDASYHIMLLTTRVGGLGVNLTGANRVIIYDPDWNPSTDVQARERAWRLGQKKDVIIYRLMIAGSIEEKIYHRQIFKQFLTNKILKDPKQKRFFKMNDLHDLFVLGNPDDEEGGTETGGLFSGVEKQLNNTVHKKNPSRFSSGSKRKKTQVSKDSDDFYSVAEMNGVSSLVDYQTGEEEKDKKRSKKNSDEDGVLEGIFSNSGVYSTLEHDSIMEATRPETLLVEREASRVASEAAQALKESRRIALRAQIGTPTWTGKFGSAGRFGRSSPSSQIPNGMSSKSILQSIKYRRELEEKATSTAADTVNLGGGIGILTDVQKTGLISRIRDYLASQPDKMAKSLDIIQNLNMKVTGPQEVATVRQMLKELATWNGDQSKWSLKTEYE</sequence>
<evidence type="ECO:0008006" key="16">
    <source>
        <dbReference type="Google" id="ProtNLM"/>
    </source>
</evidence>
<dbReference type="Pfam" id="PF00271">
    <property type="entry name" value="Helicase_C"/>
    <property type="match status" value="1"/>
</dbReference>
<dbReference type="Proteomes" id="UP000095009">
    <property type="component" value="Unassembled WGS sequence"/>
</dbReference>
<dbReference type="AlphaFoldDB" id="A0A1E3PNR7"/>
<feature type="compositionally biased region" description="Polar residues" evidence="11">
    <location>
        <begin position="171"/>
        <end position="183"/>
    </location>
</feature>
<comment type="subcellular location">
    <subcellularLocation>
        <location evidence="1">Nucleus</location>
    </subcellularLocation>
</comment>
<gene>
    <name evidence="14" type="ORF">NADFUDRAFT_57271</name>
</gene>
<keyword evidence="3" id="KW-0547">Nucleotide-binding</keyword>
<dbReference type="Pfam" id="PF00176">
    <property type="entry name" value="SNF2-rel_dom"/>
    <property type="match status" value="1"/>
</dbReference>
<evidence type="ECO:0000256" key="9">
    <source>
        <dbReference type="ARBA" id="ARBA00023204"/>
    </source>
</evidence>
<dbReference type="InterPro" id="IPR027417">
    <property type="entry name" value="P-loop_NTPase"/>
</dbReference>
<dbReference type="GO" id="GO:0005634">
    <property type="term" value="C:nucleus"/>
    <property type="evidence" value="ECO:0007669"/>
    <property type="project" value="TreeGrafter"/>
</dbReference>
<feature type="domain" description="Helicase C-terminal" evidence="13">
    <location>
        <begin position="664"/>
        <end position="824"/>
    </location>
</feature>
<feature type="region of interest" description="Disordered" evidence="11">
    <location>
        <begin position="855"/>
        <end position="879"/>
    </location>
</feature>
<dbReference type="GO" id="GO:0006283">
    <property type="term" value="P:transcription-coupled nucleotide-excision repair"/>
    <property type="evidence" value="ECO:0007669"/>
    <property type="project" value="EnsemblFungi"/>
</dbReference>
<evidence type="ECO:0000256" key="1">
    <source>
        <dbReference type="ARBA" id="ARBA00004123"/>
    </source>
</evidence>
<comment type="similarity">
    <text evidence="2">Belongs to the SNF2/RAD54 helicase family.</text>
</comment>
<evidence type="ECO:0000256" key="2">
    <source>
        <dbReference type="ARBA" id="ARBA00007025"/>
    </source>
</evidence>
<evidence type="ECO:0000313" key="14">
    <source>
        <dbReference type="EMBL" id="ODQ66507.1"/>
    </source>
</evidence>
<accession>A0A1E3PNR7</accession>
<keyword evidence="10" id="KW-0539">Nucleus</keyword>
<evidence type="ECO:0000259" key="13">
    <source>
        <dbReference type="PROSITE" id="PS51194"/>
    </source>
</evidence>
<name>A0A1E3PNR7_9ASCO</name>
<evidence type="ECO:0000256" key="4">
    <source>
        <dbReference type="ARBA" id="ARBA00022763"/>
    </source>
</evidence>
<dbReference type="Gene3D" id="3.40.50.10810">
    <property type="entry name" value="Tandem AAA-ATPase domain"/>
    <property type="match status" value="1"/>
</dbReference>
<dbReference type="SMART" id="SM00487">
    <property type="entry name" value="DEXDc"/>
    <property type="match status" value="1"/>
</dbReference>
<dbReference type="PROSITE" id="PS51192">
    <property type="entry name" value="HELICASE_ATP_BIND_1"/>
    <property type="match status" value="1"/>
</dbReference>
<dbReference type="FunFam" id="3.40.50.10810:FF:000039">
    <property type="entry name" value="DNA repair protein Rhp26/Rad26"/>
    <property type="match status" value="1"/>
</dbReference>
<dbReference type="GO" id="GO:0008094">
    <property type="term" value="F:ATP-dependent activity, acting on DNA"/>
    <property type="evidence" value="ECO:0007669"/>
    <property type="project" value="TreeGrafter"/>
</dbReference>
<dbReference type="PROSITE" id="PS51194">
    <property type="entry name" value="HELICASE_CTER"/>
    <property type="match status" value="1"/>
</dbReference>
<dbReference type="InterPro" id="IPR049730">
    <property type="entry name" value="SNF2/RAD54-like_C"/>
</dbReference>
<evidence type="ECO:0000256" key="6">
    <source>
        <dbReference type="ARBA" id="ARBA00022806"/>
    </source>
</evidence>
<dbReference type="SUPFAM" id="SSF52540">
    <property type="entry name" value="P-loop containing nucleoside triphosphate hydrolases"/>
    <property type="match status" value="2"/>
</dbReference>
<evidence type="ECO:0000256" key="5">
    <source>
        <dbReference type="ARBA" id="ARBA00022801"/>
    </source>
</evidence>
<evidence type="ECO:0000256" key="11">
    <source>
        <dbReference type="SAM" id="MobiDB-lite"/>
    </source>
</evidence>
<evidence type="ECO:0000256" key="3">
    <source>
        <dbReference type="ARBA" id="ARBA00022741"/>
    </source>
</evidence>
<feature type="compositionally biased region" description="Polar residues" evidence="11">
    <location>
        <begin position="993"/>
        <end position="1003"/>
    </location>
</feature>
<dbReference type="Pfam" id="PF25875">
    <property type="entry name" value="WHD_Rad26_CSB"/>
    <property type="match status" value="1"/>
</dbReference>
<dbReference type="InterPro" id="IPR001650">
    <property type="entry name" value="Helicase_C-like"/>
</dbReference>
<evidence type="ECO:0000256" key="8">
    <source>
        <dbReference type="ARBA" id="ARBA00023125"/>
    </source>
</evidence>
<dbReference type="InterPro" id="IPR038718">
    <property type="entry name" value="SNF2-like_sf"/>
</dbReference>
<evidence type="ECO:0000256" key="7">
    <source>
        <dbReference type="ARBA" id="ARBA00022840"/>
    </source>
</evidence>
<dbReference type="GO" id="GO:0005524">
    <property type="term" value="F:ATP binding"/>
    <property type="evidence" value="ECO:0007669"/>
    <property type="project" value="InterPro"/>
</dbReference>
<dbReference type="InterPro" id="IPR000330">
    <property type="entry name" value="SNF2_N"/>
</dbReference>
<proteinExistence type="inferred from homology"/>
<dbReference type="PANTHER" id="PTHR45629:SF7">
    <property type="entry name" value="DNA EXCISION REPAIR PROTEIN ERCC-6-RELATED"/>
    <property type="match status" value="1"/>
</dbReference>
<dbReference type="InterPro" id="IPR050496">
    <property type="entry name" value="SNF2_RAD54_helicase_repair"/>
</dbReference>
<keyword evidence="9" id="KW-0234">DNA repair</keyword>
<keyword evidence="6" id="KW-0347">Helicase</keyword>
<dbReference type="PANTHER" id="PTHR45629">
    <property type="entry name" value="SNF2/RAD54 FAMILY MEMBER"/>
    <property type="match status" value="1"/>
</dbReference>
<dbReference type="Gene3D" id="3.40.50.300">
    <property type="entry name" value="P-loop containing nucleotide triphosphate hydrolases"/>
    <property type="match status" value="1"/>
</dbReference>
<feature type="region of interest" description="Disordered" evidence="11">
    <location>
        <begin position="119"/>
        <end position="147"/>
    </location>
</feature>
<keyword evidence="7" id="KW-0067">ATP-binding</keyword>
<keyword evidence="4" id="KW-0227">DNA damage</keyword>
<feature type="region of interest" description="Disordered" evidence="11">
    <location>
        <begin position="894"/>
        <end position="919"/>
    </location>
</feature>
<dbReference type="GO" id="GO:0016787">
    <property type="term" value="F:hydrolase activity"/>
    <property type="evidence" value="ECO:0007669"/>
    <property type="project" value="UniProtKB-KW"/>
</dbReference>
<dbReference type="CDD" id="cd18000">
    <property type="entry name" value="DEXHc_ERCC6"/>
    <property type="match status" value="1"/>
</dbReference>
<dbReference type="EMBL" id="KV454408">
    <property type="protein sequence ID" value="ODQ66507.1"/>
    <property type="molecule type" value="Genomic_DNA"/>
</dbReference>
<evidence type="ECO:0000259" key="12">
    <source>
        <dbReference type="PROSITE" id="PS51192"/>
    </source>
</evidence>
<feature type="region of interest" description="Disordered" evidence="11">
    <location>
        <begin position="171"/>
        <end position="216"/>
    </location>
</feature>
<keyword evidence="8" id="KW-0238">DNA-binding</keyword>
<dbReference type="OrthoDB" id="413460at2759"/>
<feature type="region of interest" description="Disordered" evidence="11">
    <location>
        <begin position="984"/>
        <end position="1003"/>
    </location>
</feature>
<reference evidence="14 15" key="1">
    <citation type="journal article" date="2016" name="Proc. Natl. Acad. Sci. U.S.A.">
        <title>Comparative genomics of biotechnologically important yeasts.</title>
        <authorList>
            <person name="Riley R."/>
            <person name="Haridas S."/>
            <person name="Wolfe K.H."/>
            <person name="Lopes M.R."/>
            <person name="Hittinger C.T."/>
            <person name="Goeker M."/>
            <person name="Salamov A.A."/>
            <person name="Wisecaver J.H."/>
            <person name="Long T.M."/>
            <person name="Calvey C.H."/>
            <person name="Aerts A.L."/>
            <person name="Barry K.W."/>
            <person name="Choi C."/>
            <person name="Clum A."/>
            <person name="Coughlan A.Y."/>
            <person name="Deshpande S."/>
            <person name="Douglass A.P."/>
            <person name="Hanson S.J."/>
            <person name="Klenk H.-P."/>
            <person name="LaButti K.M."/>
            <person name="Lapidus A."/>
            <person name="Lindquist E.A."/>
            <person name="Lipzen A.M."/>
            <person name="Meier-Kolthoff J.P."/>
            <person name="Ohm R.A."/>
            <person name="Otillar R.P."/>
            <person name="Pangilinan J.L."/>
            <person name="Peng Y."/>
            <person name="Rokas A."/>
            <person name="Rosa C.A."/>
            <person name="Scheuner C."/>
            <person name="Sibirny A.A."/>
            <person name="Slot J.C."/>
            <person name="Stielow J.B."/>
            <person name="Sun H."/>
            <person name="Kurtzman C.P."/>
            <person name="Blackwell M."/>
            <person name="Grigoriev I.V."/>
            <person name="Jeffries T.W."/>
        </authorList>
    </citation>
    <scope>NUCLEOTIDE SEQUENCE [LARGE SCALE GENOMIC DNA]</scope>
    <source>
        <strain evidence="14 15">DSM 6958</strain>
    </source>
</reference>
<protein>
    <recommendedName>
        <fullName evidence="16">DNA repair and recombination protein RAD26</fullName>
    </recommendedName>
</protein>
<evidence type="ECO:0000256" key="10">
    <source>
        <dbReference type="ARBA" id="ARBA00023242"/>
    </source>
</evidence>
<keyword evidence="5" id="KW-0378">Hydrolase</keyword>
<dbReference type="InterPro" id="IPR014001">
    <property type="entry name" value="Helicase_ATP-bd"/>
</dbReference>
<feature type="compositionally biased region" description="Basic and acidic residues" evidence="11">
    <location>
        <begin position="901"/>
        <end position="914"/>
    </location>
</feature>
<dbReference type="SMART" id="SM00490">
    <property type="entry name" value="HELICc"/>
    <property type="match status" value="1"/>
</dbReference>
<dbReference type="CDD" id="cd18793">
    <property type="entry name" value="SF2_C_SNF"/>
    <property type="match status" value="1"/>
</dbReference>
<organism evidence="14 15">
    <name type="scientific">Nadsonia fulvescens var. elongata DSM 6958</name>
    <dbReference type="NCBI Taxonomy" id="857566"/>
    <lineage>
        <taxon>Eukaryota</taxon>
        <taxon>Fungi</taxon>
        <taxon>Dikarya</taxon>
        <taxon>Ascomycota</taxon>
        <taxon>Saccharomycotina</taxon>
        <taxon>Dipodascomycetes</taxon>
        <taxon>Dipodascales</taxon>
        <taxon>Dipodascales incertae sedis</taxon>
        <taxon>Nadsonia</taxon>
    </lineage>
</organism>
<keyword evidence="15" id="KW-1185">Reference proteome</keyword>
<dbReference type="InterPro" id="IPR058951">
    <property type="entry name" value="WHD_Rad26_CSB-like"/>
</dbReference>
<dbReference type="STRING" id="857566.A0A1E3PNR7"/>
<evidence type="ECO:0000313" key="15">
    <source>
        <dbReference type="Proteomes" id="UP000095009"/>
    </source>
</evidence>
<feature type="compositionally biased region" description="Basic and acidic residues" evidence="11">
    <location>
        <begin position="119"/>
        <end position="128"/>
    </location>
</feature>